<dbReference type="AlphaFoldDB" id="A0A699TT64"/>
<dbReference type="Gene3D" id="4.10.60.10">
    <property type="entry name" value="Zinc finger, CCHC-type"/>
    <property type="match status" value="1"/>
</dbReference>
<dbReference type="GO" id="GO:0008270">
    <property type="term" value="F:zinc ion binding"/>
    <property type="evidence" value="ECO:0007669"/>
    <property type="project" value="UniProtKB-KW"/>
</dbReference>
<dbReference type="GO" id="GO:0003676">
    <property type="term" value="F:nucleic acid binding"/>
    <property type="evidence" value="ECO:0007669"/>
    <property type="project" value="InterPro"/>
</dbReference>
<sequence length="114" mass="12511">MDQKLRTYAERKSDGKRKADDISRNNQSTGNNNATNNRGGNGLNLRGNGCFECGNPGHFKRDCPKLKNKDGGNGNVQGWMYAVGNTERNGNAARNPDSNIVTAPVEETSRRDRV</sequence>
<feature type="non-terminal residue" evidence="4">
    <location>
        <position position="1"/>
    </location>
</feature>
<dbReference type="SMART" id="SM00343">
    <property type="entry name" value="ZnF_C2HC"/>
    <property type="match status" value="1"/>
</dbReference>
<feature type="region of interest" description="Disordered" evidence="2">
    <location>
        <begin position="1"/>
        <end position="44"/>
    </location>
</feature>
<dbReference type="InterPro" id="IPR036875">
    <property type="entry name" value="Znf_CCHC_sf"/>
</dbReference>
<keyword evidence="1" id="KW-0862">Zinc</keyword>
<feature type="domain" description="CCHC-type" evidence="3">
    <location>
        <begin position="50"/>
        <end position="65"/>
    </location>
</feature>
<dbReference type="InterPro" id="IPR001878">
    <property type="entry name" value="Znf_CCHC"/>
</dbReference>
<feature type="compositionally biased region" description="Low complexity" evidence="2">
    <location>
        <begin position="24"/>
        <end position="44"/>
    </location>
</feature>
<feature type="region of interest" description="Disordered" evidence="2">
    <location>
        <begin position="87"/>
        <end position="114"/>
    </location>
</feature>
<name>A0A699TT64_TANCI</name>
<evidence type="ECO:0000256" key="1">
    <source>
        <dbReference type="PROSITE-ProRule" id="PRU00047"/>
    </source>
</evidence>
<dbReference type="Pfam" id="PF00098">
    <property type="entry name" value="zf-CCHC"/>
    <property type="match status" value="1"/>
</dbReference>
<protein>
    <recommendedName>
        <fullName evidence="3">CCHC-type domain-containing protein</fullName>
    </recommendedName>
</protein>
<reference evidence="4" key="1">
    <citation type="journal article" date="2019" name="Sci. Rep.">
        <title>Draft genome of Tanacetum cinerariifolium, the natural source of mosquito coil.</title>
        <authorList>
            <person name="Yamashiro T."/>
            <person name="Shiraishi A."/>
            <person name="Satake H."/>
            <person name="Nakayama K."/>
        </authorList>
    </citation>
    <scope>NUCLEOTIDE SEQUENCE</scope>
</reference>
<keyword evidence="1" id="KW-0863">Zinc-finger</keyword>
<gene>
    <name evidence="4" type="ORF">Tci_884959</name>
</gene>
<evidence type="ECO:0000259" key="3">
    <source>
        <dbReference type="PROSITE" id="PS50158"/>
    </source>
</evidence>
<evidence type="ECO:0000313" key="4">
    <source>
        <dbReference type="EMBL" id="GFD12990.1"/>
    </source>
</evidence>
<feature type="compositionally biased region" description="Basic and acidic residues" evidence="2">
    <location>
        <begin position="1"/>
        <end position="23"/>
    </location>
</feature>
<keyword evidence="1" id="KW-0479">Metal-binding</keyword>
<dbReference type="EMBL" id="BKCJ011269402">
    <property type="protein sequence ID" value="GFD12990.1"/>
    <property type="molecule type" value="Genomic_DNA"/>
</dbReference>
<accession>A0A699TT64</accession>
<dbReference type="PROSITE" id="PS50158">
    <property type="entry name" value="ZF_CCHC"/>
    <property type="match status" value="1"/>
</dbReference>
<comment type="caution">
    <text evidence="4">The sequence shown here is derived from an EMBL/GenBank/DDBJ whole genome shotgun (WGS) entry which is preliminary data.</text>
</comment>
<proteinExistence type="predicted"/>
<evidence type="ECO:0000256" key="2">
    <source>
        <dbReference type="SAM" id="MobiDB-lite"/>
    </source>
</evidence>
<dbReference type="SUPFAM" id="SSF57756">
    <property type="entry name" value="Retrovirus zinc finger-like domains"/>
    <property type="match status" value="1"/>
</dbReference>
<organism evidence="4">
    <name type="scientific">Tanacetum cinerariifolium</name>
    <name type="common">Dalmatian daisy</name>
    <name type="synonym">Chrysanthemum cinerariifolium</name>
    <dbReference type="NCBI Taxonomy" id="118510"/>
    <lineage>
        <taxon>Eukaryota</taxon>
        <taxon>Viridiplantae</taxon>
        <taxon>Streptophyta</taxon>
        <taxon>Embryophyta</taxon>
        <taxon>Tracheophyta</taxon>
        <taxon>Spermatophyta</taxon>
        <taxon>Magnoliopsida</taxon>
        <taxon>eudicotyledons</taxon>
        <taxon>Gunneridae</taxon>
        <taxon>Pentapetalae</taxon>
        <taxon>asterids</taxon>
        <taxon>campanulids</taxon>
        <taxon>Asterales</taxon>
        <taxon>Asteraceae</taxon>
        <taxon>Asteroideae</taxon>
        <taxon>Anthemideae</taxon>
        <taxon>Anthemidinae</taxon>
        <taxon>Tanacetum</taxon>
    </lineage>
</organism>